<accession>A0A4S8J1V6</accession>
<evidence type="ECO:0000256" key="1">
    <source>
        <dbReference type="SAM" id="MobiDB-lite"/>
    </source>
</evidence>
<dbReference type="STRING" id="52838.A0A4S8J1V6"/>
<feature type="compositionally biased region" description="Basic and acidic residues" evidence="1">
    <location>
        <begin position="83"/>
        <end position="93"/>
    </location>
</feature>
<dbReference type="Proteomes" id="UP000317650">
    <property type="component" value="Chromosome 10"/>
</dbReference>
<evidence type="ECO:0000313" key="3">
    <source>
        <dbReference type="Proteomes" id="UP000317650"/>
    </source>
</evidence>
<dbReference type="EMBL" id="PYDT01000008">
    <property type="protein sequence ID" value="THU54734.1"/>
    <property type="molecule type" value="Genomic_DNA"/>
</dbReference>
<proteinExistence type="predicted"/>
<evidence type="ECO:0000313" key="2">
    <source>
        <dbReference type="EMBL" id="THU54734.1"/>
    </source>
</evidence>
<sequence length="93" mass="10497">MSPSMVEEAAVLSLDDGRSYPQKQQQRRELRMQVTPLDSSCTYLFFSPSSVLLGAAVVVERSSETMWKMNNSGKSFEEAMESIEQKKANKEKT</sequence>
<gene>
    <name evidence="2" type="ORF">C4D60_Mb10t28260</name>
</gene>
<comment type="caution">
    <text evidence="2">The sequence shown here is derived from an EMBL/GenBank/DDBJ whole genome shotgun (WGS) entry which is preliminary data.</text>
</comment>
<feature type="region of interest" description="Disordered" evidence="1">
    <location>
        <begin position="74"/>
        <end position="93"/>
    </location>
</feature>
<feature type="region of interest" description="Disordered" evidence="1">
    <location>
        <begin position="1"/>
        <end position="26"/>
    </location>
</feature>
<name>A0A4S8J1V6_MUSBA</name>
<reference evidence="2 3" key="1">
    <citation type="journal article" date="2019" name="Nat. Plants">
        <title>Genome sequencing of Musa balbisiana reveals subgenome evolution and function divergence in polyploid bananas.</title>
        <authorList>
            <person name="Yao X."/>
        </authorList>
    </citation>
    <scope>NUCLEOTIDE SEQUENCE [LARGE SCALE GENOMIC DNA]</scope>
    <source>
        <strain evidence="3">cv. DH-PKW</strain>
        <tissue evidence="2">Leaves</tissue>
    </source>
</reference>
<dbReference type="AlphaFoldDB" id="A0A4S8J1V6"/>
<keyword evidence="3" id="KW-1185">Reference proteome</keyword>
<protein>
    <submittedName>
        <fullName evidence="2">Uncharacterized protein</fullName>
    </submittedName>
</protein>
<organism evidence="2 3">
    <name type="scientific">Musa balbisiana</name>
    <name type="common">Banana</name>
    <dbReference type="NCBI Taxonomy" id="52838"/>
    <lineage>
        <taxon>Eukaryota</taxon>
        <taxon>Viridiplantae</taxon>
        <taxon>Streptophyta</taxon>
        <taxon>Embryophyta</taxon>
        <taxon>Tracheophyta</taxon>
        <taxon>Spermatophyta</taxon>
        <taxon>Magnoliopsida</taxon>
        <taxon>Liliopsida</taxon>
        <taxon>Zingiberales</taxon>
        <taxon>Musaceae</taxon>
        <taxon>Musa</taxon>
    </lineage>
</organism>